<evidence type="ECO:0000313" key="3">
    <source>
        <dbReference type="Proteomes" id="UP000325081"/>
    </source>
</evidence>
<evidence type="ECO:0000313" key="2">
    <source>
        <dbReference type="EMBL" id="GER36083.1"/>
    </source>
</evidence>
<dbReference type="GO" id="GO:0003677">
    <property type="term" value="F:DNA binding"/>
    <property type="evidence" value="ECO:0007669"/>
    <property type="project" value="UniProtKB-KW"/>
</dbReference>
<sequence length="199" mass="21990">MKEKNFASGKTQESEFRPNSLVGGLAEREFANEGIFEVLRHFRDFQRGKKNLRHFRTDGSKAELEGWVGFGQEWRVWVGIELGKVAVEVRGDGKKGWVGWVKKGLTELDPKNRGELGFVKTGSEGEEIEDLPAQEGKPEETMRRQAADRRKLGPPTDLGGTLNRREAIHGSLLGFGGPPLAGSGRLTVRGTPSGTTQIY</sequence>
<reference evidence="3" key="1">
    <citation type="journal article" date="2019" name="Curr. Biol.">
        <title>Genome Sequence of Striga asiatica Provides Insight into the Evolution of Plant Parasitism.</title>
        <authorList>
            <person name="Yoshida S."/>
            <person name="Kim S."/>
            <person name="Wafula E.K."/>
            <person name="Tanskanen J."/>
            <person name="Kim Y.M."/>
            <person name="Honaas L."/>
            <person name="Yang Z."/>
            <person name="Spallek T."/>
            <person name="Conn C.E."/>
            <person name="Ichihashi Y."/>
            <person name="Cheong K."/>
            <person name="Cui S."/>
            <person name="Der J.P."/>
            <person name="Gundlach H."/>
            <person name="Jiao Y."/>
            <person name="Hori C."/>
            <person name="Ishida J.K."/>
            <person name="Kasahara H."/>
            <person name="Kiba T."/>
            <person name="Kim M.S."/>
            <person name="Koo N."/>
            <person name="Laohavisit A."/>
            <person name="Lee Y.H."/>
            <person name="Lumba S."/>
            <person name="McCourt P."/>
            <person name="Mortimer J.C."/>
            <person name="Mutuku J.M."/>
            <person name="Nomura T."/>
            <person name="Sasaki-Sekimoto Y."/>
            <person name="Seto Y."/>
            <person name="Wang Y."/>
            <person name="Wakatake T."/>
            <person name="Sakakibara H."/>
            <person name="Demura T."/>
            <person name="Yamaguchi S."/>
            <person name="Yoneyama K."/>
            <person name="Manabe R.I."/>
            <person name="Nelson D.C."/>
            <person name="Schulman A.H."/>
            <person name="Timko M.P."/>
            <person name="dePamphilis C.W."/>
            <person name="Choi D."/>
            <person name="Shirasu K."/>
        </authorList>
    </citation>
    <scope>NUCLEOTIDE SEQUENCE [LARGE SCALE GENOMIC DNA]</scope>
    <source>
        <strain evidence="3">cv. UVA1</strain>
    </source>
</reference>
<name>A0A5A7PT96_STRAF</name>
<organism evidence="2 3">
    <name type="scientific">Striga asiatica</name>
    <name type="common">Asiatic witchweed</name>
    <name type="synonym">Buchnera asiatica</name>
    <dbReference type="NCBI Taxonomy" id="4170"/>
    <lineage>
        <taxon>Eukaryota</taxon>
        <taxon>Viridiplantae</taxon>
        <taxon>Streptophyta</taxon>
        <taxon>Embryophyta</taxon>
        <taxon>Tracheophyta</taxon>
        <taxon>Spermatophyta</taxon>
        <taxon>Magnoliopsida</taxon>
        <taxon>eudicotyledons</taxon>
        <taxon>Gunneridae</taxon>
        <taxon>Pentapetalae</taxon>
        <taxon>asterids</taxon>
        <taxon>lamiids</taxon>
        <taxon>Lamiales</taxon>
        <taxon>Orobanchaceae</taxon>
        <taxon>Buchnereae</taxon>
        <taxon>Striga</taxon>
    </lineage>
</organism>
<dbReference type="AlphaFoldDB" id="A0A5A7PT96"/>
<dbReference type="Proteomes" id="UP000325081">
    <property type="component" value="Unassembled WGS sequence"/>
</dbReference>
<keyword evidence="2" id="KW-0238">DNA-binding</keyword>
<keyword evidence="3" id="KW-1185">Reference proteome</keyword>
<dbReference type="EMBL" id="BKCP01005072">
    <property type="protein sequence ID" value="GER36083.1"/>
    <property type="molecule type" value="Genomic_DNA"/>
</dbReference>
<comment type="caution">
    <text evidence="2">The sequence shown here is derived from an EMBL/GenBank/DDBJ whole genome shotgun (WGS) entry which is preliminary data.</text>
</comment>
<protein>
    <submittedName>
        <fullName evidence="2">DNA-binding family protein</fullName>
    </submittedName>
</protein>
<feature type="region of interest" description="Disordered" evidence="1">
    <location>
        <begin position="180"/>
        <end position="199"/>
    </location>
</feature>
<feature type="compositionally biased region" description="Basic and acidic residues" evidence="1">
    <location>
        <begin position="136"/>
        <end position="151"/>
    </location>
</feature>
<proteinExistence type="predicted"/>
<accession>A0A5A7PT96</accession>
<feature type="region of interest" description="Disordered" evidence="1">
    <location>
        <begin position="122"/>
        <end position="162"/>
    </location>
</feature>
<gene>
    <name evidence="2" type="ORF">STAS_12412</name>
</gene>
<evidence type="ECO:0000256" key="1">
    <source>
        <dbReference type="SAM" id="MobiDB-lite"/>
    </source>
</evidence>
<feature type="compositionally biased region" description="Polar residues" evidence="1">
    <location>
        <begin position="190"/>
        <end position="199"/>
    </location>
</feature>